<dbReference type="PANTHER" id="PTHR14604:SF4">
    <property type="entry name" value="F-BOX DOMAIN-CONTAINING PROTEIN"/>
    <property type="match status" value="1"/>
</dbReference>
<evidence type="ECO:0000256" key="3">
    <source>
        <dbReference type="PROSITE-ProRule" id="PRU00221"/>
    </source>
</evidence>
<dbReference type="Pfam" id="PF00400">
    <property type="entry name" value="WD40"/>
    <property type="match status" value="2"/>
</dbReference>
<dbReference type="OrthoDB" id="4768852at2759"/>
<dbReference type="InterPro" id="IPR015943">
    <property type="entry name" value="WD40/YVTN_repeat-like_dom_sf"/>
</dbReference>
<dbReference type="InterPro" id="IPR050995">
    <property type="entry name" value="WD-F-box_domain-protein"/>
</dbReference>
<feature type="repeat" description="WD" evidence="3">
    <location>
        <begin position="5"/>
        <end position="46"/>
    </location>
</feature>
<proteinExistence type="predicted"/>
<organism evidence="4 5">
    <name type="scientific">Thelonectria olida</name>
    <dbReference type="NCBI Taxonomy" id="1576542"/>
    <lineage>
        <taxon>Eukaryota</taxon>
        <taxon>Fungi</taxon>
        <taxon>Dikarya</taxon>
        <taxon>Ascomycota</taxon>
        <taxon>Pezizomycotina</taxon>
        <taxon>Sordariomycetes</taxon>
        <taxon>Hypocreomycetidae</taxon>
        <taxon>Hypocreales</taxon>
        <taxon>Nectriaceae</taxon>
        <taxon>Thelonectria</taxon>
    </lineage>
</organism>
<evidence type="ECO:0000313" key="5">
    <source>
        <dbReference type="Proteomes" id="UP000777438"/>
    </source>
</evidence>
<dbReference type="InterPro" id="IPR019775">
    <property type="entry name" value="WD40_repeat_CS"/>
</dbReference>
<evidence type="ECO:0000313" key="4">
    <source>
        <dbReference type="EMBL" id="KAH6879552.1"/>
    </source>
</evidence>
<dbReference type="InterPro" id="IPR036322">
    <property type="entry name" value="WD40_repeat_dom_sf"/>
</dbReference>
<comment type="caution">
    <text evidence="4">The sequence shown here is derived from an EMBL/GenBank/DDBJ whole genome shotgun (WGS) entry which is preliminary data.</text>
</comment>
<dbReference type="PROSITE" id="PS00678">
    <property type="entry name" value="WD_REPEATS_1"/>
    <property type="match status" value="1"/>
</dbReference>
<protein>
    <submittedName>
        <fullName evidence="4">WD40-repeat-containing domain protein</fullName>
    </submittedName>
</protein>
<name>A0A9P8VX65_9HYPO</name>
<feature type="repeat" description="WD" evidence="3">
    <location>
        <begin position="56"/>
        <end position="90"/>
    </location>
</feature>
<sequence length="155" mass="16841">LLRTLYDHFNHNQAIAFSLDRTLVAAGASDGSIRIWDTRAGETHRTFETLGCLRGISSIAFSPEKRSIARGDGSGLINVWNITSGESLTLGIRLVALFPDGKFIASGSQDGVTNTWNTVERRLTKFQEAREAVFLVVVFPNGKFLASALGETIGL</sequence>
<keyword evidence="2" id="KW-0677">Repeat</keyword>
<dbReference type="PROSITE" id="PS50294">
    <property type="entry name" value="WD_REPEATS_REGION"/>
    <property type="match status" value="1"/>
</dbReference>
<dbReference type="InterPro" id="IPR001680">
    <property type="entry name" value="WD40_rpt"/>
</dbReference>
<dbReference type="EMBL" id="JAGPYM010000029">
    <property type="protein sequence ID" value="KAH6879552.1"/>
    <property type="molecule type" value="Genomic_DNA"/>
</dbReference>
<evidence type="ECO:0000256" key="2">
    <source>
        <dbReference type="ARBA" id="ARBA00022737"/>
    </source>
</evidence>
<accession>A0A9P8VX65</accession>
<dbReference type="PANTHER" id="PTHR14604">
    <property type="entry name" value="WD40 REPEAT PF20"/>
    <property type="match status" value="1"/>
</dbReference>
<dbReference type="AlphaFoldDB" id="A0A9P8VX65"/>
<dbReference type="Gene3D" id="2.130.10.10">
    <property type="entry name" value="YVTN repeat-like/Quinoprotein amine dehydrogenase"/>
    <property type="match status" value="2"/>
</dbReference>
<dbReference type="PROSITE" id="PS50082">
    <property type="entry name" value="WD_REPEATS_2"/>
    <property type="match status" value="2"/>
</dbReference>
<reference evidence="4 5" key="1">
    <citation type="journal article" date="2021" name="Nat. Commun.">
        <title>Genetic determinants of endophytism in the Arabidopsis root mycobiome.</title>
        <authorList>
            <person name="Mesny F."/>
            <person name="Miyauchi S."/>
            <person name="Thiergart T."/>
            <person name="Pickel B."/>
            <person name="Atanasova L."/>
            <person name="Karlsson M."/>
            <person name="Huettel B."/>
            <person name="Barry K.W."/>
            <person name="Haridas S."/>
            <person name="Chen C."/>
            <person name="Bauer D."/>
            <person name="Andreopoulos W."/>
            <person name="Pangilinan J."/>
            <person name="LaButti K."/>
            <person name="Riley R."/>
            <person name="Lipzen A."/>
            <person name="Clum A."/>
            <person name="Drula E."/>
            <person name="Henrissat B."/>
            <person name="Kohler A."/>
            <person name="Grigoriev I.V."/>
            <person name="Martin F.M."/>
            <person name="Hacquard S."/>
        </authorList>
    </citation>
    <scope>NUCLEOTIDE SEQUENCE [LARGE SCALE GENOMIC DNA]</scope>
    <source>
        <strain evidence="4 5">MPI-CAGE-CH-0241</strain>
    </source>
</reference>
<gene>
    <name evidence="4" type="ORF">B0T10DRAFT_413079</name>
</gene>
<dbReference type="Proteomes" id="UP000777438">
    <property type="component" value="Unassembled WGS sequence"/>
</dbReference>
<keyword evidence="5" id="KW-1185">Reference proteome</keyword>
<feature type="non-terminal residue" evidence="4">
    <location>
        <position position="1"/>
    </location>
</feature>
<evidence type="ECO:0000256" key="1">
    <source>
        <dbReference type="ARBA" id="ARBA00022574"/>
    </source>
</evidence>
<dbReference type="SUPFAM" id="SSF50978">
    <property type="entry name" value="WD40 repeat-like"/>
    <property type="match status" value="1"/>
</dbReference>
<keyword evidence="1 3" id="KW-0853">WD repeat</keyword>
<dbReference type="SMART" id="SM00320">
    <property type="entry name" value="WD40"/>
    <property type="match status" value="3"/>
</dbReference>